<feature type="region of interest" description="Disordered" evidence="2">
    <location>
        <begin position="1"/>
        <end position="44"/>
    </location>
</feature>
<dbReference type="NCBIfam" id="TIGR01643">
    <property type="entry name" value="YD_repeat_2x"/>
    <property type="match status" value="6"/>
</dbReference>
<evidence type="ECO:0000313" key="6">
    <source>
        <dbReference type="Proteomes" id="UP000626148"/>
    </source>
</evidence>
<evidence type="ECO:0000259" key="4">
    <source>
        <dbReference type="Pfam" id="PF25023"/>
    </source>
</evidence>
<evidence type="ECO:0000313" key="5">
    <source>
        <dbReference type="EMBL" id="GGX41020.1"/>
    </source>
</evidence>
<feature type="compositionally biased region" description="Basic and acidic residues" evidence="2">
    <location>
        <begin position="453"/>
        <end position="464"/>
    </location>
</feature>
<dbReference type="Gene3D" id="2.180.10.10">
    <property type="entry name" value="RHS repeat-associated core"/>
    <property type="match status" value="2"/>
</dbReference>
<reference evidence="5" key="1">
    <citation type="journal article" date="2014" name="Int. J. Syst. Evol. Microbiol.">
        <title>Complete genome sequence of Corynebacterium casei LMG S-19264T (=DSM 44701T), isolated from a smear-ripened cheese.</title>
        <authorList>
            <consortium name="US DOE Joint Genome Institute (JGI-PGF)"/>
            <person name="Walter F."/>
            <person name="Albersmeier A."/>
            <person name="Kalinowski J."/>
            <person name="Ruckert C."/>
        </authorList>
    </citation>
    <scope>NUCLEOTIDE SEQUENCE</scope>
    <source>
        <strain evidence="5">KCTC 22169</strain>
    </source>
</reference>
<feature type="region of interest" description="Disordered" evidence="2">
    <location>
        <begin position="438"/>
        <end position="480"/>
    </location>
</feature>
<dbReference type="PANTHER" id="PTHR32305">
    <property type="match status" value="1"/>
</dbReference>
<feature type="compositionally biased region" description="Low complexity" evidence="2">
    <location>
        <begin position="117"/>
        <end position="137"/>
    </location>
</feature>
<feature type="region of interest" description="Disordered" evidence="2">
    <location>
        <begin position="117"/>
        <end position="140"/>
    </location>
</feature>
<dbReference type="InterPro" id="IPR031325">
    <property type="entry name" value="RHS_repeat"/>
</dbReference>
<protein>
    <recommendedName>
        <fullName evidence="7">RHS repeat-associated core domain-containing protein</fullName>
    </recommendedName>
</protein>
<feature type="compositionally biased region" description="Polar residues" evidence="2">
    <location>
        <begin position="465"/>
        <end position="480"/>
    </location>
</feature>
<feature type="domain" description="DUF6531" evidence="3">
    <location>
        <begin position="484"/>
        <end position="557"/>
    </location>
</feature>
<feature type="compositionally biased region" description="Low complexity" evidence="2">
    <location>
        <begin position="1224"/>
        <end position="1233"/>
    </location>
</feature>
<sequence>MCAHTVGADAWHPESPQHSDHAVSRSPAPASDETTTTARGDREAVGRLPVSLRNRLLPHWRDWALLSAEEARYVVADERHRFFALNRRGEWEATRGPVVGSSRWICLERVDASVRSSSVRAGGAGRPGAAQAAASVSEEMPPEVAESLNRYQPEGTRTEHSLTLEYLDDQGEPVPDIRYTLTVAGDTRTGRLNESGRATEQYLPAGDASVTYEADHTRLPQLRDELRTLLDSIINERMDRKDRLDDLLAESDFVEQGLILTGAVMVSIWDSARDLVSSTADAITGAATGLTAASSALYEKLADGYSLSELEEDFAYVAQEAGHAWDQAQRAYTVLSWLATDEDTWSLLVDFPKRFFDSMSTVEKAEALGALAFDILFAIALAVATALTAGAAAAVAGSAAAIKYSRYFAETIGTLRRIYRVLPTGAIEKRYDRVRIGRREQSHTGQYQTPAAELRRREADRTESESTTDNGRCTQSEAHSTTCGDPINMLTGEELFSQVDFELGGPLPLVWKRLYRSTASARRSLLGHGWSHPFDQSLVLRDGQLIHCDAEGASITYPLPASGRRVRNQFGVVLSRYEDWFSLQQDGLVWHFEPDLGQAERWRLSQLSTPDRRHHWQLWYERSDRVDVSEPERLTHATSSWGAEVRFEPGVHGWRVIRGKAKPHQPERTLAHYRVNRDGDLIAARDQSGGLEQYRYTRHLFHRRRTATGLVFGFEWDGTGPDARCTRQFEASGHYDYRFEWDPAKNTSRATDGRGHVESFVFDAAGHLTERTRPDGGREHWEYDSQGRLRAHTDGAGHITRYDYDHNDRLVRRTDALGQTFELHYWQDSDQPSQVIDPLGQRTQYDYTPEGQLSACRHPDGTEERWTWHGDRLSHHRDRQGRVHRYHWDDTLGTLSRYECLTEADAEPDSLVTLTDLRFDYDDQGRLHRQVDQHGQEQHYHYDDLGRLTTQLNEHGQAWKFEYDRAGRLIAQTDPGGRTTQLRYGAFAQPEARILPNGQTIGYEYDAERNLTAVVNGNGQAHRFEYDGCERLTREVGVDGRTTDYRYNEAGHLTGLTEGPIRATFERDPLGRLIREHYDHADRAEAVTWTEFGYDPLGRLTRARNEHAEHELQYDSGGRLLEDRIRQDFPGWMNRVRPYDHRQQFAYDSQGRLRGVRHSAIIARPPNQKWPSLHHDFHQPGWTHSYDWYPNDTLKRIGMGLPDDRDPWNVLDTPVLEQHLNARGQLQQRQQGQHTSQWEYDPQNRLQHYRRLNRHDPDRPLQERHYGYDTQGRINHIRDLKHGERHYRYDALDQLVETQTRHPGQPTADIETHRQDAAGNRLPDGLEQLLDNRLPFHGDRHFDYDDHGNLVRIRKGKDKKLEQHLVYNAKHQLIRLDERKNGNLTQRLTFRYDAFGRRIDKVVFKPEPTEEGTEALKRQYAEAYVWQGHTLVQVRHLDAKYQPKNRRVYVYEPGTHVPVALWDQALGLMQFDTDHAGTPKALYQHESGDLVWSIDHEVYGKTKDNWAAIVHPVTGLAFDAGLRLQGQYEDLETGLHQNLCRYYEPSSGRFVTQDPLGIRGGLNVYQYCPNPVLFVDPLGLQAKECVPWSNATVKSAAEALLRGDTSVTVNSRSEAEELFLGLFAGQGYRNAEAFNSVTAKDYFRTVNGKEPYYHWDDTPISDIETRKVYMANHSPEDPHAASPHLQLHPVAGNVTRIYWPGNY</sequence>
<dbReference type="InterPro" id="IPR045351">
    <property type="entry name" value="DUF6531"/>
</dbReference>
<evidence type="ECO:0000256" key="2">
    <source>
        <dbReference type="SAM" id="MobiDB-lite"/>
    </source>
</evidence>
<dbReference type="InterPro" id="IPR022385">
    <property type="entry name" value="Rhs_assc_core"/>
</dbReference>
<gene>
    <name evidence="5" type="ORF">GCM10007392_04790</name>
</gene>
<name>A0A918K352_9GAMM</name>
<evidence type="ECO:0000259" key="3">
    <source>
        <dbReference type="Pfam" id="PF20148"/>
    </source>
</evidence>
<dbReference type="Pfam" id="PF05593">
    <property type="entry name" value="RHS_repeat"/>
    <property type="match status" value="1"/>
</dbReference>
<keyword evidence="1" id="KW-0677">Repeat</keyword>
<dbReference type="RefSeq" id="WP_189606879.1">
    <property type="nucleotide sequence ID" value="NZ_BMXR01000001.1"/>
</dbReference>
<dbReference type="EMBL" id="BMXR01000001">
    <property type="protein sequence ID" value="GGX41020.1"/>
    <property type="molecule type" value="Genomic_DNA"/>
</dbReference>
<dbReference type="Pfam" id="PF20148">
    <property type="entry name" value="DUF6531"/>
    <property type="match status" value="1"/>
</dbReference>
<dbReference type="InterPro" id="IPR056823">
    <property type="entry name" value="TEN-like_YD-shell"/>
</dbReference>
<dbReference type="InterPro" id="IPR050708">
    <property type="entry name" value="T6SS_VgrG/RHS"/>
</dbReference>
<evidence type="ECO:0000256" key="1">
    <source>
        <dbReference type="ARBA" id="ARBA00022737"/>
    </source>
</evidence>
<accession>A0A918K352</accession>
<feature type="compositionally biased region" description="Basic and acidic residues" evidence="2">
    <location>
        <begin position="11"/>
        <end position="23"/>
    </location>
</feature>
<dbReference type="NCBIfam" id="TIGR03696">
    <property type="entry name" value="Rhs_assc_core"/>
    <property type="match status" value="1"/>
</dbReference>
<keyword evidence="6" id="KW-1185">Reference proteome</keyword>
<feature type="region of interest" description="Disordered" evidence="2">
    <location>
        <begin position="1224"/>
        <end position="1243"/>
    </location>
</feature>
<proteinExistence type="predicted"/>
<dbReference type="Proteomes" id="UP000626148">
    <property type="component" value="Unassembled WGS sequence"/>
</dbReference>
<feature type="domain" description="Teneurin-like YD-shell" evidence="4">
    <location>
        <begin position="1227"/>
        <end position="1554"/>
    </location>
</feature>
<dbReference type="Pfam" id="PF25023">
    <property type="entry name" value="TEN_YD-shell"/>
    <property type="match status" value="2"/>
</dbReference>
<comment type="caution">
    <text evidence="5">The sequence shown here is derived from an EMBL/GenBank/DDBJ whole genome shotgun (WGS) entry which is preliminary data.</text>
</comment>
<dbReference type="InterPro" id="IPR006530">
    <property type="entry name" value="YD"/>
</dbReference>
<feature type="domain" description="Teneurin-like YD-shell" evidence="4">
    <location>
        <begin position="909"/>
        <end position="991"/>
    </location>
</feature>
<reference evidence="5" key="2">
    <citation type="submission" date="2020-09" db="EMBL/GenBank/DDBJ databases">
        <authorList>
            <person name="Sun Q."/>
            <person name="Kim S."/>
        </authorList>
    </citation>
    <scope>NUCLEOTIDE SEQUENCE</scope>
    <source>
        <strain evidence="5">KCTC 22169</strain>
    </source>
</reference>
<dbReference type="PANTHER" id="PTHR32305:SF15">
    <property type="entry name" value="PROTEIN RHSA-RELATED"/>
    <property type="match status" value="1"/>
</dbReference>
<organism evidence="5 6">
    <name type="scientific">Saccharospirillum salsuginis</name>
    <dbReference type="NCBI Taxonomy" id="418750"/>
    <lineage>
        <taxon>Bacteria</taxon>
        <taxon>Pseudomonadati</taxon>
        <taxon>Pseudomonadota</taxon>
        <taxon>Gammaproteobacteria</taxon>
        <taxon>Oceanospirillales</taxon>
        <taxon>Saccharospirillaceae</taxon>
        <taxon>Saccharospirillum</taxon>
    </lineage>
</organism>
<evidence type="ECO:0008006" key="7">
    <source>
        <dbReference type="Google" id="ProtNLM"/>
    </source>
</evidence>